<dbReference type="InterPro" id="IPR001370">
    <property type="entry name" value="BIR_rpt"/>
</dbReference>
<feature type="compositionally biased region" description="Polar residues" evidence="3">
    <location>
        <begin position="752"/>
        <end position="762"/>
    </location>
</feature>
<feature type="compositionally biased region" description="Acidic residues" evidence="3">
    <location>
        <begin position="311"/>
        <end position="323"/>
    </location>
</feature>
<feature type="compositionally biased region" description="Acidic residues" evidence="3">
    <location>
        <begin position="276"/>
        <end position="289"/>
    </location>
</feature>
<feature type="compositionally biased region" description="Basic residues" evidence="3">
    <location>
        <begin position="541"/>
        <end position="550"/>
    </location>
</feature>
<dbReference type="PANTHER" id="PTHR46771:SF5">
    <property type="entry name" value="DETERIN"/>
    <property type="match status" value="1"/>
</dbReference>
<dbReference type="Proteomes" id="UP001149165">
    <property type="component" value="Unassembled WGS sequence"/>
</dbReference>
<keyword evidence="1" id="KW-0479">Metal-binding</keyword>
<evidence type="ECO:0000256" key="1">
    <source>
        <dbReference type="ARBA" id="ARBA00022723"/>
    </source>
</evidence>
<feature type="compositionally biased region" description="Basic residues" evidence="3">
    <location>
        <begin position="607"/>
        <end position="625"/>
    </location>
</feature>
<feature type="compositionally biased region" description="Basic and acidic residues" evidence="3">
    <location>
        <begin position="449"/>
        <end position="460"/>
    </location>
</feature>
<dbReference type="PROSITE" id="PS50143">
    <property type="entry name" value="BIR_REPEAT_2"/>
    <property type="match status" value="2"/>
</dbReference>
<keyword evidence="5" id="KW-1185">Reference proteome</keyword>
<evidence type="ECO:0000256" key="3">
    <source>
        <dbReference type="SAM" id="MobiDB-lite"/>
    </source>
</evidence>
<feature type="compositionally biased region" description="Polar residues" evidence="3">
    <location>
        <begin position="244"/>
        <end position="253"/>
    </location>
</feature>
<dbReference type="AlphaFoldDB" id="A0A9W9FAU5"/>
<keyword evidence="2" id="KW-0862">Zinc</keyword>
<accession>A0A9W9FAU5</accession>
<feature type="compositionally biased region" description="Basic and acidic residues" evidence="3">
    <location>
        <begin position="344"/>
        <end position="370"/>
    </location>
</feature>
<dbReference type="CDD" id="cd00022">
    <property type="entry name" value="BIR"/>
    <property type="match status" value="2"/>
</dbReference>
<feature type="compositionally biased region" description="Acidic residues" evidence="3">
    <location>
        <begin position="517"/>
        <end position="530"/>
    </location>
</feature>
<feature type="compositionally biased region" description="Low complexity" evidence="3">
    <location>
        <begin position="766"/>
        <end position="777"/>
    </location>
</feature>
<feature type="compositionally biased region" description="Polar residues" evidence="3">
    <location>
        <begin position="217"/>
        <end position="229"/>
    </location>
</feature>
<comment type="caution">
    <text evidence="4">The sequence shown here is derived from an EMBL/GenBank/DDBJ whole genome shotgun (WGS) entry which is preliminary data.</text>
</comment>
<name>A0A9W9FAU5_9EURO</name>
<feature type="compositionally biased region" description="Basic residues" evidence="3">
    <location>
        <begin position="406"/>
        <end position="419"/>
    </location>
</feature>
<feature type="compositionally biased region" description="Basic and acidic residues" evidence="3">
    <location>
        <begin position="324"/>
        <end position="335"/>
    </location>
</feature>
<feature type="compositionally biased region" description="Basic residues" evidence="3">
    <location>
        <begin position="475"/>
        <end position="487"/>
    </location>
</feature>
<evidence type="ECO:0000313" key="5">
    <source>
        <dbReference type="Proteomes" id="UP001149165"/>
    </source>
</evidence>
<dbReference type="OrthoDB" id="2196114at2759"/>
<dbReference type="EMBL" id="JAPQKH010000005">
    <property type="protein sequence ID" value="KAJ5096830.1"/>
    <property type="molecule type" value="Genomic_DNA"/>
</dbReference>
<evidence type="ECO:0000256" key="2">
    <source>
        <dbReference type="ARBA" id="ARBA00022833"/>
    </source>
</evidence>
<feature type="region of interest" description="Disordered" evidence="3">
    <location>
        <begin position="203"/>
        <end position="837"/>
    </location>
</feature>
<feature type="compositionally biased region" description="Basic residues" evidence="3">
    <location>
        <begin position="203"/>
        <end position="215"/>
    </location>
</feature>
<gene>
    <name evidence="4" type="ORF">N7456_007551</name>
</gene>
<feature type="compositionally biased region" description="Basic residues" evidence="3">
    <location>
        <begin position="256"/>
        <end position="270"/>
    </location>
</feature>
<feature type="compositionally biased region" description="Basic and acidic residues" evidence="3">
    <location>
        <begin position="707"/>
        <end position="718"/>
    </location>
</feature>
<feature type="compositionally biased region" description="Low complexity" evidence="3">
    <location>
        <begin position="423"/>
        <end position="433"/>
    </location>
</feature>
<feature type="compositionally biased region" description="Basic and acidic residues" evidence="3">
    <location>
        <begin position="575"/>
        <end position="587"/>
    </location>
</feature>
<feature type="compositionally biased region" description="Polar residues" evidence="3">
    <location>
        <begin position="376"/>
        <end position="385"/>
    </location>
</feature>
<organism evidence="4 5">
    <name type="scientific">Penicillium angulare</name>
    <dbReference type="NCBI Taxonomy" id="116970"/>
    <lineage>
        <taxon>Eukaryota</taxon>
        <taxon>Fungi</taxon>
        <taxon>Dikarya</taxon>
        <taxon>Ascomycota</taxon>
        <taxon>Pezizomycotina</taxon>
        <taxon>Eurotiomycetes</taxon>
        <taxon>Eurotiomycetidae</taxon>
        <taxon>Eurotiales</taxon>
        <taxon>Aspergillaceae</taxon>
        <taxon>Penicillium</taxon>
    </lineage>
</organism>
<sequence length="900" mass="99955">MGSEMDTFTARLASFEVVLKPEKRRSSGVKGPRFVAWPHSKPSPAELAHAGFFYKPYESNPDNTTCFECGRALDGWEAEDNPVTEHLKHSPGCGWAITMDIHQGSSNPSSIEDPTSDRISQARLATFGSAWPHDGKRGWVCQSEKMVEAGWYFCPTEEETDLASCAYCKLSLDGWEPKDDPYEEHYRRSPHCSFFVFAQPSTKKGKATKGRKPRVSKASSRLSTQSVDTVASEVPDMDIDESMDQSILSQSTSKPKGAKRGPKGKGKSAKSKKEEVEVEDQMETVEPEQPEPPKAKRGRKKKVVEEPKQEEPEDVDMENEVEIEPAKTEEPEAPKSKRGRKKRVSEEITRDEPEPVFSEGHERESIEPPTKRRNTQTRTSGLSQTYDHEVQDVPSEDELPQEDKPKRGRKAKKATSKNRKISDVSVSSKSTSKARIPRDSELDATIKAGLEEDKTEHVEPEPEPESEPEPQPARVSKKGKTAKKSKAAAKLTEQPPPEPEYAPVESEDEQLQVVTEPEVDAVEETEEPAEEPAPKANPAKSSKKKATKKTKKEEIKSTEQENGEDNQESFMSVEDTGREAEPVHESEPEAEPQLQEPENDSPEKPVTKKSSKKADKAKKPKKSKKVPSPSPEPVQEEPAVEDPIEDVVMEEEPASQHNEPMSPSVDEEYGTPDDLPDQVEMVAPQESSPAPRHSTERTPVPPKTAKRFSDIPAEEHLTESITKSHSSRGSDLQRTSRSSNRPVSPLPPPHQSTPSMSPQSSDAENRPPSSRPSTSRPAVAPVPKEPQSRTPLAAATPSPSKRNFNGGFEASSHPWTPVDIDEALFGEPSDKENADLSGLFNGMKRGLTSPEKKMSVQEWIIWNAKNGEERLKRECERLVSQFEKEGGRAMQRLEAIECVE</sequence>
<reference evidence="4" key="1">
    <citation type="submission" date="2022-11" db="EMBL/GenBank/DDBJ databases">
        <authorList>
            <person name="Petersen C."/>
        </authorList>
    </citation>
    <scope>NUCLEOTIDE SEQUENCE</scope>
    <source>
        <strain evidence="4">IBT 30069</strain>
    </source>
</reference>
<protein>
    <submittedName>
        <fullName evidence="4">Uncharacterized protein</fullName>
    </submittedName>
</protein>
<feature type="compositionally biased region" description="Polar residues" evidence="3">
    <location>
        <begin position="719"/>
        <end position="742"/>
    </location>
</feature>
<dbReference type="PANTHER" id="PTHR46771">
    <property type="entry name" value="DETERIN"/>
    <property type="match status" value="1"/>
</dbReference>
<dbReference type="InterPro" id="IPR051190">
    <property type="entry name" value="Baculoviral_IAP"/>
</dbReference>
<dbReference type="Gene3D" id="1.10.1170.10">
    <property type="entry name" value="Inhibitor Of Apoptosis Protein (2mihbC-IAP-1), Chain A"/>
    <property type="match status" value="2"/>
</dbReference>
<dbReference type="SUPFAM" id="SSF57924">
    <property type="entry name" value="Inhibitor of apoptosis (IAP) repeat"/>
    <property type="match status" value="2"/>
</dbReference>
<feature type="compositionally biased region" description="Acidic residues" evidence="3">
    <location>
        <begin position="634"/>
        <end position="653"/>
    </location>
</feature>
<dbReference type="SMART" id="SM00238">
    <property type="entry name" value="BIR"/>
    <property type="match status" value="2"/>
</dbReference>
<feature type="compositionally biased region" description="Acidic residues" evidence="3">
    <location>
        <begin position="665"/>
        <end position="677"/>
    </location>
</feature>
<dbReference type="Pfam" id="PF00653">
    <property type="entry name" value="BIR"/>
    <property type="match status" value="2"/>
</dbReference>
<proteinExistence type="predicted"/>
<evidence type="ECO:0000313" key="4">
    <source>
        <dbReference type="EMBL" id="KAJ5096830.1"/>
    </source>
</evidence>
<dbReference type="GO" id="GO:0046872">
    <property type="term" value="F:metal ion binding"/>
    <property type="evidence" value="ECO:0007669"/>
    <property type="project" value="UniProtKB-KW"/>
</dbReference>
<reference evidence="4" key="2">
    <citation type="journal article" date="2023" name="IMA Fungus">
        <title>Comparative genomic study of the Penicillium genus elucidates a diverse pangenome and 15 lateral gene transfer events.</title>
        <authorList>
            <person name="Petersen C."/>
            <person name="Sorensen T."/>
            <person name="Nielsen M.R."/>
            <person name="Sondergaard T.E."/>
            <person name="Sorensen J.L."/>
            <person name="Fitzpatrick D.A."/>
            <person name="Frisvad J.C."/>
            <person name="Nielsen K.L."/>
        </authorList>
    </citation>
    <scope>NUCLEOTIDE SEQUENCE</scope>
    <source>
        <strain evidence="4">IBT 30069</strain>
    </source>
</reference>